<dbReference type="FunCoup" id="A0A3Q1GGU5">
    <property type="interactions" value="440"/>
</dbReference>
<dbReference type="RefSeq" id="XP_022058921.1">
    <property type="nucleotide sequence ID" value="XM_022203229.2"/>
</dbReference>
<dbReference type="GeneTree" id="ENSGT00950000183025"/>
<evidence type="ECO:0000256" key="1">
    <source>
        <dbReference type="ARBA" id="ARBA00004123"/>
    </source>
</evidence>
<dbReference type="GO" id="GO:0003713">
    <property type="term" value="F:transcription coactivator activity"/>
    <property type="evidence" value="ECO:0007669"/>
    <property type="project" value="TreeGrafter"/>
</dbReference>
<dbReference type="GO" id="GO:0045944">
    <property type="term" value="P:positive regulation of transcription by RNA polymerase II"/>
    <property type="evidence" value="ECO:0007669"/>
    <property type="project" value="TreeGrafter"/>
</dbReference>
<dbReference type="Pfam" id="PF17751">
    <property type="entry name" value="SKICH"/>
    <property type="match status" value="1"/>
</dbReference>
<dbReference type="InterPro" id="IPR051002">
    <property type="entry name" value="UBA_autophagy_assoc_protein"/>
</dbReference>
<dbReference type="InterPro" id="IPR041611">
    <property type="entry name" value="SKICH"/>
</dbReference>
<protein>
    <submittedName>
        <fullName evidence="11">Calcium binding and coiled-coil domain 1a</fullName>
    </submittedName>
</protein>
<evidence type="ECO:0000256" key="8">
    <source>
        <dbReference type="SAM" id="MobiDB-lite"/>
    </source>
</evidence>
<dbReference type="PANTHER" id="PTHR31915:SF5">
    <property type="entry name" value="CALCIUM-BINDING AND COILED-COIL DOMAIN-CONTAINING PROTEIN 1"/>
    <property type="match status" value="1"/>
</dbReference>
<evidence type="ECO:0000259" key="9">
    <source>
        <dbReference type="Pfam" id="PF07888"/>
    </source>
</evidence>
<dbReference type="Gene3D" id="1.10.287.1490">
    <property type="match status" value="1"/>
</dbReference>
<dbReference type="GO" id="GO:0005634">
    <property type="term" value="C:nucleus"/>
    <property type="evidence" value="ECO:0007669"/>
    <property type="project" value="UniProtKB-SubCell"/>
</dbReference>
<dbReference type="RefSeq" id="XP_022058922.1">
    <property type="nucleotide sequence ID" value="XM_022203230.2"/>
</dbReference>
<feature type="domain" description="SKICH" evidence="10">
    <location>
        <begin position="7"/>
        <end position="110"/>
    </location>
</feature>
<dbReference type="InterPro" id="IPR012852">
    <property type="entry name" value="CALCOCO1-like"/>
</dbReference>
<organism evidence="11 12">
    <name type="scientific">Acanthochromis polyacanthus</name>
    <name type="common">spiny chromis</name>
    <dbReference type="NCBI Taxonomy" id="80966"/>
    <lineage>
        <taxon>Eukaryota</taxon>
        <taxon>Metazoa</taxon>
        <taxon>Chordata</taxon>
        <taxon>Craniata</taxon>
        <taxon>Vertebrata</taxon>
        <taxon>Euteleostomi</taxon>
        <taxon>Actinopterygii</taxon>
        <taxon>Neopterygii</taxon>
        <taxon>Teleostei</taxon>
        <taxon>Neoteleostei</taxon>
        <taxon>Acanthomorphata</taxon>
        <taxon>Ovalentaria</taxon>
        <taxon>Pomacentridae</taxon>
        <taxon>Acanthochromis</taxon>
    </lineage>
</organism>
<dbReference type="InParanoid" id="A0A3Q1GGU5"/>
<reference evidence="11" key="2">
    <citation type="submission" date="2025-09" db="UniProtKB">
        <authorList>
            <consortium name="Ensembl"/>
        </authorList>
    </citation>
    <scope>IDENTIFICATION</scope>
</reference>
<dbReference type="Proteomes" id="UP000257200">
    <property type="component" value="Unplaced"/>
</dbReference>
<feature type="region of interest" description="Disordered" evidence="8">
    <location>
        <begin position="273"/>
        <end position="297"/>
    </location>
</feature>
<comment type="subcellular location">
    <subcellularLocation>
        <location evidence="2">Cytoplasm</location>
    </subcellularLocation>
    <subcellularLocation>
        <location evidence="1">Nucleus</location>
    </subcellularLocation>
</comment>
<evidence type="ECO:0000256" key="4">
    <source>
        <dbReference type="ARBA" id="ARBA00023054"/>
    </source>
</evidence>
<accession>A0A3Q1GGU5</accession>
<comment type="similarity">
    <text evidence="6">Belongs to the CALCOCO family.</text>
</comment>
<evidence type="ECO:0000256" key="2">
    <source>
        <dbReference type="ARBA" id="ARBA00004496"/>
    </source>
</evidence>
<evidence type="ECO:0000256" key="6">
    <source>
        <dbReference type="ARBA" id="ARBA00037963"/>
    </source>
</evidence>
<feature type="region of interest" description="Disordered" evidence="8">
    <location>
        <begin position="595"/>
        <end position="639"/>
    </location>
</feature>
<keyword evidence="4 7" id="KW-0175">Coiled coil</keyword>
<proteinExistence type="inferred from homology"/>
<evidence type="ECO:0000256" key="5">
    <source>
        <dbReference type="ARBA" id="ARBA00023242"/>
    </source>
</evidence>
<sequence length="652" mass="74854">MDKAWQVEFRNVGCSYFPQSRVDCHYTLSSQHNWASSDWIGLFKVGWSSVKDYHTFVWALVPADYQEGTDVNCCVHFQASYLPKPSSQEYEFVYIDAKGEVCSRSSKFTFCAPKPLEDLVTLEEETHGEEEGTDMLLVVPRAELLQSRLQECLRERAELLHVQEVANKQREKEKDDYKRAREAWDRRRRELENDIARLQDELQQSLEKIEKMERKQKEEQALGESLALEKTVLLDAREASEVRIKELEDDIQTLTQRAMERETELERMKERAKRAGALRKEEENERKSLQTKLEQTEGELKSLSKEFQGLRNSLAQRDTSVLQLQNTITTLTQKLTTAHRKETESEASLKEMRSLRERLHMSERAAEGLKIDLSAMVAQRDHGQAELHQARLQAAQLTLQLADSSLALREGRAHWAQERQNMQRNAEKDHERLEKLNAEMQRMEERLQEERMERVKLEVELGREKDCNRVQLSETRRELQELKASLRVAQKEKEQLLAEKQELMEYICQLEQKMGTVAGAKWNAAPIASTGRPDSVLSDSEDENPEALQILHPPRPLGHYSLCEQGQPDSLLLSTPPPSPREVDRSAVVINQPAPLSLPHQAGADTLAHSSDSEEESDPLQCGRNSSGEETALLLPEHMDTALSDLADTSLW</sequence>
<keyword evidence="5" id="KW-0539">Nucleus</keyword>
<feature type="region of interest" description="Disordered" evidence="8">
    <location>
        <begin position="550"/>
        <end position="583"/>
    </location>
</feature>
<dbReference type="PANTHER" id="PTHR31915">
    <property type="entry name" value="SKICH DOMAIN-CONTAINING PROTEIN"/>
    <property type="match status" value="1"/>
</dbReference>
<feature type="coiled-coil region" evidence="7">
    <location>
        <begin position="416"/>
        <end position="506"/>
    </location>
</feature>
<dbReference type="STRING" id="80966.ENSAPOP00000028639"/>
<dbReference type="GO" id="GO:0005737">
    <property type="term" value="C:cytoplasm"/>
    <property type="evidence" value="ECO:0007669"/>
    <property type="project" value="UniProtKB-SubCell"/>
</dbReference>
<evidence type="ECO:0000259" key="10">
    <source>
        <dbReference type="Pfam" id="PF17751"/>
    </source>
</evidence>
<evidence type="ECO:0000256" key="3">
    <source>
        <dbReference type="ARBA" id="ARBA00022490"/>
    </source>
</evidence>
<dbReference type="GeneID" id="110957293"/>
<dbReference type="Pfam" id="PF07888">
    <property type="entry name" value="CALCOCO1"/>
    <property type="match status" value="1"/>
</dbReference>
<feature type="domain" description="Calcium binding and coiled-coil" evidence="9">
    <location>
        <begin position="114"/>
        <end position="605"/>
    </location>
</feature>
<dbReference type="OrthoDB" id="10015001at2759"/>
<dbReference type="Ensembl" id="ENSAPOT00000018950.1">
    <property type="protein sequence ID" value="ENSAPOP00000028639.1"/>
    <property type="gene ID" value="ENSAPOG00000013947.1"/>
</dbReference>
<reference evidence="11" key="1">
    <citation type="submission" date="2025-08" db="UniProtKB">
        <authorList>
            <consortium name="Ensembl"/>
        </authorList>
    </citation>
    <scope>IDENTIFICATION</scope>
</reference>
<evidence type="ECO:0000313" key="11">
    <source>
        <dbReference type="Ensembl" id="ENSAPOP00000028639.1"/>
    </source>
</evidence>
<dbReference type="CTD" id="334971"/>
<dbReference type="AlphaFoldDB" id="A0A3Q1GGU5"/>
<evidence type="ECO:0000256" key="7">
    <source>
        <dbReference type="SAM" id="Coils"/>
    </source>
</evidence>
<feature type="compositionally biased region" description="Basic and acidic residues" evidence="8">
    <location>
        <begin position="278"/>
        <end position="297"/>
    </location>
</feature>
<dbReference type="Gene3D" id="2.60.40.2840">
    <property type="match status" value="1"/>
</dbReference>
<keyword evidence="12" id="KW-1185">Reference proteome</keyword>
<evidence type="ECO:0000313" key="12">
    <source>
        <dbReference type="Proteomes" id="UP000257200"/>
    </source>
</evidence>
<keyword evidence="3" id="KW-0963">Cytoplasm</keyword>
<name>A0A3Q1GGU5_9TELE</name>